<dbReference type="Gene3D" id="4.10.280.10">
    <property type="entry name" value="Helix-loop-helix DNA-binding domain"/>
    <property type="match status" value="1"/>
</dbReference>
<feature type="region of interest" description="Disordered" evidence="7">
    <location>
        <begin position="15"/>
        <end position="41"/>
    </location>
</feature>
<reference evidence="9" key="2">
    <citation type="submission" date="2025-08" db="UniProtKB">
        <authorList>
            <consortium name="Ensembl"/>
        </authorList>
    </citation>
    <scope>IDENTIFICATION</scope>
    <source>
        <strain evidence="9">Brown Norway</strain>
    </source>
</reference>
<dbReference type="Proteomes" id="UP000002494">
    <property type="component" value="Chromosome 12"/>
</dbReference>
<dbReference type="SUPFAM" id="SSF47459">
    <property type="entry name" value="HLH, helix-loop-helix DNA-binding domain"/>
    <property type="match status" value="1"/>
</dbReference>
<evidence type="ECO:0007829" key="13">
    <source>
        <dbReference type="PeptideAtlas" id="A0A8I6GKH5"/>
    </source>
</evidence>
<dbReference type="CDD" id="cd19689">
    <property type="entry name" value="bHLHzip_MLXIPL"/>
    <property type="match status" value="1"/>
</dbReference>
<organism evidence="9 10">
    <name type="scientific">Rattus norvegicus</name>
    <name type="common">Rat</name>
    <dbReference type="NCBI Taxonomy" id="10116"/>
    <lineage>
        <taxon>Eukaryota</taxon>
        <taxon>Metazoa</taxon>
        <taxon>Chordata</taxon>
        <taxon>Craniata</taxon>
        <taxon>Vertebrata</taxon>
        <taxon>Euteleostomi</taxon>
        <taxon>Mammalia</taxon>
        <taxon>Eutheria</taxon>
        <taxon>Euarchontoglires</taxon>
        <taxon>Glires</taxon>
        <taxon>Rodentia</taxon>
        <taxon>Myomorpha</taxon>
        <taxon>Muroidea</taxon>
        <taxon>Muridae</taxon>
        <taxon>Murinae</taxon>
        <taxon>Rattus</taxon>
    </lineage>
</organism>
<dbReference type="SMART" id="SM00353">
    <property type="entry name" value="HLH"/>
    <property type="match status" value="1"/>
</dbReference>
<feature type="compositionally biased region" description="Pro residues" evidence="7">
    <location>
        <begin position="583"/>
        <end position="597"/>
    </location>
</feature>
<evidence type="ECO:0000256" key="4">
    <source>
        <dbReference type="ARBA" id="ARBA00023163"/>
    </source>
</evidence>
<dbReference type="InterPro" id="IPR011598">
    <property type="entry name" value="bHLH_dom"/>
</dbReference>
<protein>
    <submittedName>
        <fullName evidence="9">MLX interacting protein-like</fullName>
    </submittedName>
</protein>
<dbReference type="RGD" id="15004977">
    <property type="gene designation" value="AABR07035839.1"/>
</dbReference>
<evidence type="ECO:0000256" key="3">
    <source>
        <dbReference type="ARBA" id="ARBA00023125"/>
    </source>
</evidence>
<feature type="region of interest" description="Disordered" evidence="7">
    <location>
        <begin position="334"/>
        <end position="392"/>
    </location>
</feature>
<evidence type="ECO:0000313" key="9">
    <source>
        <dbReference type="Ensembl" id="ENSRNOP00000093059.2"/>
    </source>
</evidence>
<evidence type="ECO:0000313" key="12">
    <source>
        <dbReference type="RGD" id="620400"/>
    </source>
</evidence>
<evidence type="ECO:0000256" key="7">
    <source>
        <dbReference type="SAM" id="MobiDB-lite"/>
    </source>
</evidence>
<dbReference type="AGR" id="RGD:15004977"/>
<evidence type="ECO:0000313" key="11">
    <source>
        <dbReference type="RGD" id="15004977"/>
    </source>
</evidence>
<accession>A0A8I6GKH5</accession>
<dbReference type="PROSITE" id="PS50888">
    <property type="entry name" value="BHLH"/>
    <property type="match status" value="1"/>
</dbReference>
<keyword evidence="3" id="KW-0238">DNA-binding</keyword>
<keyword evidence="4" id="KW-0804">Transcription</keyword>
<dbReference type="PANTHER" id="PTHR15741:SF14">
    <property type="entry name" value="CARBOHYDRATE-RESPONSIVE ELEMENT-BINDING PROTEIN"/>
    <property type="match status" value="1"/>
</dbReference>
<proteinExistence type="evidence at protein level"/>
<feature type="compositionally biased region" description="Low complexity" evidence="7">
    <location>
        <begin position="515"/>
        <end position="533"/>
    </location>
</feature>
<reference evidence="9" key="1">
    <citation type="submission" date="2024-01" db="EMBL/GenBank/DDBJ databases">
        <title>GRCr8: a new rat reference genome assembly contstructed from accurate long reads and long range scaffolding.</title>
        <authorList>
            <person name="Doris P.A."/>
            <person name="Kalbfleisch T."/>
            <person name="Li K."/>
            <person name="Howe K."/>
            <person name="Wood J."/>
        </authorList>
    </citation>
    <scope>NUCLEOTIDE SEQUENCE [LARGE SCALE GENOMIC DNA]</scope>
    <source>
        <strain evidence="9">Brown Norway</strain>
    </source>
</reference>
<gene>
    <name evidence="12" type="primary">Mlxipl</name>
    <name evidence="9 11" type="synonym">AABR07035839.1</name>
</gene>
<feature type="compositionally biased region" description="Polar residues" evidence="7">
    <location>
        <begin position="351"/>
        <end position="368"/>
    </location>
</feature>
<sequence>MARALADLSVNLQVPRVVPSPDSDSDTDLEDPSPRRSAGGLHRSQVIHSGHFMVSSPHSDSLTRRRDQEGPVGLADFGPRSIDPTLTRLFECLSLAYSGKLVSPKWKNFKGLKLLCRDKIRLNNAIWRAWYIQYVQRRKSPVCGFVTPLQGSEADEHRKPEAVVLEGNYWKRRIEVVMREYHKWRIYYKKRLRKSSREGDFLAPKQVEGGWPPPERWCEQLFSSVVPVLLGGSEEEPGGRQLLDLDCFLSDISDTLFTMTQPSPSSLQLPSEDAYVGNADMIQPDLTPLQPSLDDFMEISDFFTNYRPPQTPTSSNFPEPPSFGPMADSLFSGGILGPEMPSPASASSSSGMTPLSGNTRLQARNSCSGPLDPSTFPSSEFLLPEDPKTKMPPAPVPTPLLPYPGPVKVHGLEPCTPSPFPTMAPPPALLSEEPLFSARFPFTTVPPAPGVSTLPAPTTFVPTPQPGPVPGPVPFPVDHLPHGYLEPVFGPHFTVPQGVQPRCKPCSPPPGGRKASPPTLTSATASPTATATARDNNPCLTQLLRAAKPEQVLEPSTVPSTLLRPPESPDAVPEIPRVRAFYPPIPAPTPPRPPPGPATLAPPRSLVVPKEREGFERRLSGDLNSIQPPGALSVHLSPPQTVLSRGRVDNNKMENRRITHISAEQKRRFNIKLGFDTLHGLVSTLSAQPSLKVSKATTLQKTAEYILMLQQERAAMQEEAQQLRDEIEELNAAINLCQQQLPATGVPITHQRFDQMRDMFDDYVRTRTLHNWKFWVFSILIRPLFESFNGMVSTASLHSLRQTSLAWLDQYCSLPALRPTVLNSLRQLSTSTSILTDPSLVPEQATRAVTEGPLGRPL</sequence>
<keyword evidence="13" id="KW-1267">Proteomics identification</keyword>
<dbReference type="AlphaFoldDB" id="A0A8I6GKH5"/>
<evidence type="ECO:0000256" key="5">
    <source>
        <dbReference type="ARBA" id="ARBA00023242"/>
    </source>
</evidence>
<evidence type="ECO:0000313" key="10">
    <source>
        <dbReference type="Proteomes" id="UP000002494"/>
    </source>
</evidence>
<feature type="region of interest" description="Disordered" evidence="7">
    <location>
        <begin position="500"/>
        <end position="604"/>
    </location>
</feature>
<dbReference type="GO" id="GO:0005634">
    <property type="term" value="C:nucleus"/>
    <property type="evidence" value="ECO:0007669"/>
    <property type="project" value="UniProtKB-SubCell"/>
</dbReference>
<dbReference type="Ensembl" id="ENSRNOT00000071067.4">
    <property type="protein sequence ID" value="ENSRNOP00000093059.2"/>
    <property type="gene ID" value="ENSRNOG00000046171.5"/>
</dbReference>
<comment type="subcellular location">
    <subcellularLocation>
        <location evidence="1">Nucleus</location>
    </subcellularLocation>
</comment>
<feature type="domain" description="BHLH" evidence="8">
    <location>
        <begin position="655"/>
        <end position="709"/>
    </location>
</feature>
<keyword evidence="10" id="KW-1185">Reference proteome</keyword>
<dbReference type="Pfam" id="PF00010">
    <property type="entry name" value="HLH"/>
    <property type="match status" value="1"/>
</dbReference>
<dbReference type="PANTHER" id="PTHR15741">
    <property type="entry name" value="BASIC HELIX-LOOP-HELIX ZIP TRANSCRIPTION FACTOR"/>
    <property type="match status" value="1"/>
</dbReference>
<keyword evidence="5" id="KW-0539">Nucleus</keyword>
<dbReference type="InterPro" id="IPR036638">
    <property type="entry name" value="HLH_DNA-bd_sf"/>
</dbReference>
<name>A0A8I6GKH5_RAT</name>
<feature type="coiled-coil region" evidence="6">
    <location>
        <begin position="706"/>
        <end position="740"/>
    </location>
</feature>
<reference evidence="9" key="3">
    <citation type="submission" date="2025-09" db="UniProtKB">
        <authorList>
            <consortium name="Ensembl"/>
        </authorList>
    </citation>
    <scope>IDENTIFICATION</scope>
    <source>
        <strain evidence="9">Brown Norway</strain>
    </source>
</reference>
<dbReference type="InterPro" id="IPR052207">
    <property type="entry name" value="Max-like/E-box_TFs"/>
</dbReference>
<keyword evidence="6" id="KW-0175">Coiled coil</keyword>
<dbReference type="GO" id="GO:0046983">
    <property type="term" value="F:protein dimerization activity"/>
    <property type="evidence" value="ECO:0007669"/>
    <property type="project" value="InterPro"/>
</dbReference>
<evidence type="ECO:0000256" key="6">
    <source>
        <dbReference type="SAM" id="Coils"/>
    </source>
</evidence>
<evidence type="ECO:0000259" key="8">
    <source>
        <dbReference type="PROSITE" id="PS50888"/>
    </source>
</evidence>
<dbReference type="GeneTree" id="ENSGT00940000159210"/>
<dbReference type="GO" id="GO:0003677">
    <property type="term" value="F:DNA binding"/>
    <property type="evidence" value="ECO:0007669"/>
    <property type="project" value="UniProtKB-KW"/>
</dbReference>
<dbReference type="CDD" id="cd21771">
    <property type="entry name" value="NES2-NLS_ChREBP"/>
    <property type="match status" value="1"/>
</dbReference>
<evidence type="ECO:0000256" key="2">
    <source>
        <dbReference type="ARBA" id="ARBA00023015"/>
    </source>
</evidence>
<dbReference type="RGD" id="620400">
    <property type="gene designation" value="Mlxipl"/>
</dbReference>
<keyword evidence="2" id="KW-0805">Transcription regulation</keyword>
<evidence type="ECO:0000256" key="1">
    <source>
        <dbReference type="ARBA" id="ARBA00004123"/>
    </source>
</evidence>
<feature type="region of interest" description="Disordered" evidence="7">
    <location>
        <begin position="53"/>
        <end position="77"/>
    </location>
</feature>